<dbReference type="GO" id="GO:0004619">
    <property type="term" value="F:phosphoglycerate mutase activity"/>
    <property type="evidence" value="ECO:0007669"/>
    <property type="project" value="UniProtKB-EC"/>
</dbReference>
<comment type="similarity">
    <text evidence="1">Belongs to the phosphoglycerate mutase family. BPG-dependent PGAM subfamily.</text>
</comment>
<dbReference type="Gene3D" id="3.40.50.1240">
    <property type="entry name" value="Phosphoglycerate mutase-like"/>
    <property type="match status" value="1"/>
</dbReference>
<dbReference type="AlphaFoldDB" id="A0A1H4AMC4"/>
<dbReference type="InterPro" id="IPR013078">
    <property type="entry name" value="His_Pase_superF_clade-1"/>
</dbReference>
<evidence type="ECO:0000256" key="5">
    <source>
        <dbReference type="PIRSR" id="PIRSR613078-2"/>
    </source>
</evidence>
<dbReference type="Pfam" id="PF00300">
    <property type="entry name" value="His_Phos_1"/>
    <property type="match status" value="1"/>
</dbReference>
<organism evidence="6 7">
    <name type="scientific">Bowdeniella nasicola</name>
    <dbReference type="NCBI Taxonomy" id="208480"/>
    <lineage>
        <taxon>Bacteria</taxon>
        <taxon>Bacillati</taxon>
        <taxon>Actinomycetota</taxon>
        <taxon>Actinomycetes</taxon>
        <taxon>Actinomycetales</taxon>
        <taxon>Actinomycetaceae</taxon>
        <taxon>Bowdeniella</taxon>
    </lineage>
</organism>
<protein>
    <recommendedName>
        <fullName evidence="2">phosphoglycerate mutase (2,3-diphosphoglycerate-dependent)</fullName>
        <ecNumber evidence="2">5.4.2.11</ecNumber>
    </recommendedName>
</protein>
<evidence type="ECO:0000256" key="3">
    <source>
        <dbReference type="ARBA" id="ARBA00023152"/>
    </source>
</evidence>
<evidence type="ECO:0000256" key="4">
    <source>
        <dbReference type="ARBA" id="ARBA00023235"/>
    </source>
</evidence>
<dbReference type="EC" id="5.4.2.11" evidence="2"/>
<reference evidence="7" key="1">
    <citation type="submission" date="2016-10" db="EMBL/GenBank/DDBJ databases">
        <authorList>
            <person name="Varghese N."/>
            <person name="Submissions S."/>
        </authorList>
    </citation>
    <scope>NUCLEOTIDE SEQUENCE [LARGE SCALE GENOMIC DNA]</scope>
    <source>
        <strain evidence="7">KPR-1</strain>
    </source>
</reference>
<dbReference type="InterPro" id="IPR001345">
    <property type="entry name" value="PG/BPGM_mutase_AS"/>
</dbReference>
<dbReference type="Proteomes" id="UP000199288">
    <property type="component" value="Unassembled WGS sequence"/>
</dbReference>
<dbReference type="InterPro" id="IPR029033">
    <property type="entry name" value="His_PPase_superfam"/>
</dbReference>
<feature type="binding site" evidence="5">
    <location>
        <position position="76"/>
    </location>
    <ligand>
        <name>substrate</name>
    </ligand>
</feature>
<sequence>MGVSEIVLVRHGQSLGNVAAEAAYRDKAERIDVPARDPDVDLSDTGVEQAQALGAWLASLPTDQQPDAVWSSPYVRAKRTAQEALATAKLDLPLRIDERLRDRDMGITDALTAAGIRAKYPDEAARREWLDKFYYRPLGGESWADMVLRIRSLLNDVEKVQDHQRLLISAHDVVILLFVYVAEDMTEETILEKGRTDGVRNATVTRIVRDEERFSRWRVVDYNLDTHLTDAGVTVTDQPGASDEVGADA</sequence>
<gene>
    <name evidence="6" type="ORF">SAMN02910418_01444</name>
</gene>
<evidence type="ECO:0000256" key="1">
    <source>
        <dbReference type="ARBA" id="ARBA00006717"/>
    </source>
</evidence>
<name>A0A1H4AMC4_9ACTO</name>
<dbReference type="CDD" id="cd07067">
    <property type="entry name" value="HP_PGM_like"/>
    <property type="match status" value="1"/>
</dbReference>
<evidence type="ECO:0000313" key="7">
    <source>
        <dbReference type="Proteomes" id="UP000199288"/>
    </source>
</evidence>
<dbReference type="SMART" id="SM00855">
    <property type="entry name" value="PGAM"/>
    <property type="match status" value="1"/>
</dbReference>
<dbReference type="EMBL" id="FNQV01000008">
    <property type="protein sequence ID" value="SEA37126.1"/>
    <property type="molecule type" value="Genomic_DNA"/>
</dbReference>
<accession>A0A1H4AMC4</accession>
<proteinExistence type="inferred from homology"/>
<dbReference type="GO" id="GO:0006096">
    <property type="term" value="P:glycolytic process"/>
    <property type="evidence" value="ECO:0007669"/>
    <property type="project" value="UniProtKB-KW"/>
</dbReference>
<keyword evidence="7" id="KW-1185">Reference proteome</keyword>
<dbReference type="SUPFAM" id="SSF53254">
    <property type="entry name" value="Phosphoglycerate mutase-like"/>
    <property type="match status" value="1"/>
</dbReference>
<dbReference type="OrthoDB" id="9793115at2"/>
<dbReference type="PANTHER" id="PTHR11931">
    <property type="entry name" value="PHOSPHOGLYCERATE MUTASE"/>
    <property type="match status" value="1"/>
</dbReference>
<dbReference type="InterPro" id="IPR005952">
    <property type="entry name" value="Phosphogly_mut1"/>
</dbReference>
<feature type="binding site" evidence="5">
    <location>
        <begin position="10"/>
        <end position="17"/>
    </location>
    <ligand>
        <name>substrate</name>
    </ligand>
</feature>
<dbReference type="RefSeq" id="WP_092564268.1">
    <property type="nucleotide sequence ID" value="NZ_FNQV01000008.1"/>
</dbReference>
<evidence type="ECO:0000256" key="2">
    <source>
        <dbReference type="ARBA" id="ARBA00012028"/>
    </source>
</evidence>
<keyword evidence="4" id="KW-0413">Isomerase</keyword>
<evidence type="ECO:0000313" key="6">
    <source>
        <dbReference type="EMBL" id="SEA37126.1"/>
    </source>
</evidence>
<keyword evidence="3" id="KW-0324">Glycolysis</keyword>
<dbReference type="PROSITE" id="PS00175">
    <property type="entry name" value="PG_MUTASE"/>
    <property type="match status" value="1"/>
</dbReference>